<dbReference type="OrthoDB" id="3218408at2"/>
<dbReference type="InterPro" id="IPR009057">
    <property type="entry name" value="Homeodomain-like_sf"/>
</dbReference>
<feature type="domain" description="HTH tetR-type" evidence="2">
    <location>
        <begin position="14"/>
        <end position="50"/>
    </location>
</feature>
<evidence type="ECO:0000313" key="3">
    <source>
        <dbReference type="EMBL" id="SOE08298.1"/>
    </source>
</evidence>
<accession>A0A286HKJ1</accession>
<dbReference type="Gene3D" id="1.10.357.10">
    <property type="entry name" value="Tetracycline Repressor, domain 2"/>
    <property type="match status" value="1"/>
</dbReference>
<dbReference type="RefSeq" id="WP_097103844.1">
    <property type="nucleotide sequence ID" value="NZ_OCPC01000001.1"/>
</dbReference>
<organism evidence="3 4">
    <name type="scientific">Hoeflea halophila</name>
    <dbReference type="NCBI Taxonomy" id="714899"/>
    <lineage>
        <taxon>Bacteria</taxon>
        <taxon>Pseudomonadati</taxon>
        <taxon>Pseudomonadota</taxon>
        <taxon>Alphaproteobacteria</taxon>
        <taxon>Hyphomicrobiales</taxon>
        <taxon>Rhizobiaceae</taxon>
        <taxon>Hoeflea</taxon>
    </lineage>
</organism>
<keyword evidence="1" id="KW-0238">DNA-binding</keyword>
<dbReference type="AlphaFoldDB" id="A0A286HKJ1"/>
<dbReference type="InterPro" id="IPR001647">
    <property type="entry name" value="HTH_TetR"/>
</dbReference>
<dbReference type="SUPFAM" id="SSF46689">
    <property type="entry name" value="Homeodomain-like"/>
    <property type="match status" value="1"/>
</dbReference>
<protein>
    <submittedName>
        <fullName evidence="3">TetR family transcriptional regulator</fullName>
    </submittedName>
</protein>
<proteinExistence type="predicted"/>
<gene>
    <name evidence="3" type="ORF">SAMN05877838_0007</name>
</gene>
<dbReference type="GO" id="GO:0003677">
    <property type="term" value="F:DNA binding"/>
    <property type="evidence" value="ECO:0007669"/>
    <property type="project" value="UniProtKB-KW"/>
</dbReference>
<keyword evidence="4" id="KW-1185">Reference proteome</keyword>
<dbReference type="EMBL" id="OCPC01000001">
    <property type="protein sequence ID" value="SOE08298.1"/>
    <property type="molecule type" value="Genomic_DNA"/>
</dbReference>
<reference evidence="4" key="1">
    <citation type="submission" date="2017-08" db="EMBL/GenBank/DDBJ databases">
        <authorList>
            <person name="Varghese N."/>
            <person name="Submissions S."/>
        </authorList>
    </citation>
    <scope>NUCLEOTIDE SEQUENCE [LARGE SCALE GENOMIC DNA]</scope>
    <source>
        <strain evidence="4">KCTC 23107</strain>
    </source>
</reference>
<name>A0A286HKJ1_9HYPH</name>
<evidence type="ECO:0000256" key="1">
    <source>
        <dbReference type="ARBA" id="ARBA00023125"/>
    </source>
</evidence>
<sequence length="185" mass="20411">MKKISGRQTADDWIQAGFRALATTGPSALKAEALARQIGTTKGSFYWHFADLADYKARLLAHWEARAYNEIVDKLETTADPVQRLRQLCVLAVSFRDPNYGGSAAEPALRAWAREDENALEAVRRMDQRRLAYLDDLCRSCGLPRDDAGRILYAAFVGLENLDSEPGKAEQTILGLLDALGLPGS</sequence>
<evidence type="ECO:0000313" key="4">
    <source>
        <dbReference type="Proteomes" id="UP000219465"/>
    </source>
</evidence>
<dbReference type="Proteomes" id="UP000219465">
    <property type="component" value="Unassembled WGS sequence"/>
</dbReference>
<dbReference type="Pfam" id="PF00440">
    <property type="entry name" value="TetR_N"/>
    <property type="match status" value="1"/>
</dbReference>
<evidence type="ECO:0000259" key="2">
    <source>
        <dbReference type="Pfam" id="PF00440"/>
    </source>
</evidence>